<dbReference type="InterPro" id="IPR045425">
    <property type="entry name" value="DUF6508"/>
</dbReference>
<reference evidence="2" key="1">
    <citation type="submission" date="2017-04" db="EMBL/GenBank/DDBJ databases">
        <authorList>
            <person name="Afonso C.L."/>
            <person name="Miller P.J."/>
            <person name="Scott M.A."/>
            <person name="Spackman E."/>
            <person name="Goraichik I."/>
            <person name="Dimitrov K.M."/>
            <person name="Suarez D.L."/>
            <person name="Swayne D.E."/>
        </authorList>
    </citation>
    <scope>NUCLEOTIDE SEQUENCE [LARGE SCALE GENOMIC DNA]</scope>
    <source>
        <strain evidence="2">VDS</strain>
    </source>
</reference>
<gene>
    <name evidence="1" type="ORF">GX356_11285</name>
    <name evidence="2" type="ORF">SAMN06295981_2462</name>
</gene>
<dbReference type="STRING" id="1610489.SAMN06295981_2462"/>
<dbReference type="Proteomes" id="UP000193309">
    <property type="component" value="Unassembled WGS sequence"/>
</dbReference>
<evidence type="ECO:0000313" key="3">
    <source>
        <dbReference type="Proteomes" id="UP000193309"/>
    </source>
</evidence>
<evidence type="ECO:0000313" key="4">
    <source>
        <dbReference type="Proteomes" id="UP000568696"/>
    </source>
</evidence>
<dbReference type="EMBL" id="FXAR01000011">
    <property type="protein sequence ID" value="SMG38900.1"/>
    <property type="molecule type" value="Genomic_DNA"/>
</dbReference>
<dbReference type="RefSeq" id="WP_085550522.1">
    <property type="nucleotide sequence ID" value="NZ_FXAR01000011.1"/>
</dbReference>
<dbReference type="EMBL" id="JAAYSN010000308">
    <property type="protein sequence ID" value="NLP40272.1"/>
    <property type="molecule type" value="Genomic_DNA"/>
</dbReference>
<dbReference type="Pfam" id="PF20118">
    <property type="entry name" value="DUF6508"/>
    <property type="match status" value="1"/>
</dbReference>
<evidence type="ECO:0000313" key="1">
    <source>
        <dbReference type="EMBL" id="NLP40272.1"/>
    </source>
</evidence>
<dbReference type="Proteomes" id="UP000568696">
    <property type="component" value="Unassembled WGS sequence"/>
</dbReference>
<evidence type="ECO:0000313" key="2">
    <source>
        <dbReference type="EMBL" id="SMG38900.1"/>
    </source>
</evidence>
<name>A0A1X7KDE6_9CORY</name>
<keyword evidence="3" id="KW-1185">Reference proteome</keyword>
<accession>A0A1X7KDE6</accession>
<proteinExistence type="predicted"/>
<organism evidence="2 3">
    <name type="scientific">Corynebacterium pollutisoli</name>
    <dbReference type="NCBI Taxonomy" id="1610489"/>
    <lineage>
        <taxon>Bacteria</taxon>
        <taxon>Bacillati</taxon>
        <taxon>Actinomycetota</taxon>
        <taxon>Actinomycetes</taxon>
        <taxon>Mycobacteriales</taxon>
        <taxon>Corynebacteriaceae</taxon>
        <taxon>Corynebacterium</taxon>
    </lineage>
</organism>
<reference evidence="1 4" key="3">
    <citation type="journal article" date="2020" name="Biotechnol. Biofuels">
        <title>New insights from the biogas microbiome by comprehensive genome-resolved metagenomics of nearly 1600 species originating from multiple anaerobic digesters.</title>
        <authorList>
            <person name="Campanaro S."/>
            <person name="Treu L."/>
            <person name="Rodriguez-R L.M."/>
            <person name="Kovalovszki A."/>
            <person name="Ziels R.M."/>
            <person name="Maus I."/>
            <person name="Zhu X."/>
            <person name="Kougias P.G."/>
            <person name="Basile A."/>
            <person name="Luo G."/>
            <person name="Schluter A."/>
            <person name="Konstantinidis K.T."/>
            <person name="Angelidaki I."/>
        </authorList>
    </citation>
    <scope>NUCLEOTIDE SEQUENCE [LARGE SCALE GENOMIC DNA]</scope>
    <source>
        <strain evidence="1">AS23ysBPME_344</strain>
    </source>
</reference>
<protein>
    <submittedName>
        <fullName evidence="2">Uncharacterized protein</fullName>
    </submittedName>
</protein>
<dbReference type="OrthoDB" id="4408198at2"/>
<dbReference type="AlphaFoldDB" id="A0A1X7KDE6"/>
<reference evidence="3" key="2">
    <citation type="submission" date="2017-04" db="EMBL/GenBank/DDBJ databases">
        <authorList>
            <person name="Varghese N."/>
            <person name="Submissions S."/>
        </authorList>
    </citation>
    <scope>NUCLEOTIDE SEQUENCE [LARGE SCALE GENOMIC DNA]</scope>
    <source>
        <strain evidence="3">VDS</strain>
    </source>
</reference>
<sequence length="106" mass="12222">MMRDDLASLVDDLRRHDGPWEEPAARARVFLEEHGPGPTDWPTWETGAELYAALTPERVSTLDRETTLLLLSGLAREEEHRTGAWVAMFESGRGTWLFERWLELSR</sequence>